<accession>A0AAE1E8H4</accession>
<evidence type="ECO:0000313" key="1">
    <source>
        <dbReference type="EMBL" id="KAK3798239.1"/>
    </source>
</evidence>
<name>A0AAE1E8H4_9GAST</name>
<keyword evidence="2" id="KW-1185">Reference proteome</keyword>
<dbReference type="Proteomes" id="UP001283361">
    <property type="component" value="Unassembled WGS sequence"/>
</dbReference>
<evidence type="ECO:0000313" key="2">
    <source>
        <dbReference type="Proteomes" id="UP001283361"/>
    </source>
</evidence>
<gene>
    <name evidence="1" type="ORF">RRG08_017154</name>
</gene>
<dbReference type="EMBL" id="JAWDGP010000700">
    <property type="protein sequence ID" value="KAK3798239.1"/>
    <property type="molecule type" value="Genomic_DNA"/>
</dbReference>
<organism evidence="1 2">
    <name type="scientific">Elysia crispata</name>
    <name type="common">lettuce slug</name>
    <dbReference type="NCBI Taxonomy" id="231223"/>
    <lineage>
        <taxon>Eukaryota</taxon>
        <taxon>Metazoa</taxon>
        <taxon>Spiralia</taxon>
        <taxon>Lophotrochozoa</taxon>
        <taxon>Mollusca</taxon>
        <taxon>Gastropoda</taxon>
        <taxon>Heterobranchia</taxon>
        <taxon>Euthyneura</taxon>
        <taxon>Panpulmonata</taxon>
        <taxon>Sacoglossa</taxon>
        <taxon>Placobranchoidea</taxon>
        <taxon>Plakobranchidae</taxon>
        <taxon>Elysia</taxon>
    </lineage>
</organism>
<protein>
    <submittedName>
        <fullName evidence="1">Uncharacterized protein</fullName>
    </submittedName>
</protein>
<proteinExistence type="predicted"/>
<sequence length="189" mass="21437">MGLERNILPSDPILEIDLGRRPNYSRCHLCDTQCGREEQRIDQIDFLSFLISSSFQSNVKVNIPVFRSSSHFILPSAVQILLPTCMLGSVNASPHLRGRATYENVNSQKYSVLLREHYHVPFNTLAAAHRGFIWFVQAVPGCCIDLDEFTFATAGDISWNHRKQNRSEAYIAVSLQELKHMTPFAVEAE</sequence>
<dbReference type="AlphaFoldDB" id="A0AAE1E8H4"/>
<comment type="caution">
    <text evidence="1">The sequence shown here is derived from an EMBL/GenBank/DDBJ whole genome shotgun (WGS) entry which is preliminary data.</text>
</comment>
<reference evidence="1" key="1">
    <citation type="journal article" date="2023" name="G3 (Bethesda)">
        <title>A reference genome for the long-term kleptoplast-retaining sea slug Elysia crispata morphotype clarki.</title>
        <authorList>
            <person name="Eastman K.E."/>
            <person name="Pendleton A.L."/>
            <person name="Shaikh M.A."/>
            <person name="Suttiyut T."/>
            <person name="Ogas R."/>
            <person name="Tomko P."/>
            <person name="Gavelis G."/>
            <person name="Widhalm J.R."/>
            <person name="Wisecaver J.H."/>
        </authorList>
    </citation>
    <scope>NUCLEOTIDE SEQUENCE</scope>
    <source>
        <strain evidence="1">ECLA1</strain>
    </source>
</reference>